<dbReference type="PANTHER" id="PTHR35008:SF8">
    <property type="entry name" value="ALCOHOL DEHYDROGENASE CYTOCHROME C SUBUNIT"/>
    <property type="match status" value="1"/>
</dbReference>
<keyword evidence="3 4" id="KW-0408">Iron</keyword>
<dbReference type="GO" id="GO:0020037">
    <property type="term" value="F:heme binding"/>
    <property type="evidence" value="ECO:0007669"/>
    <property type="project" value="InterPro"/>
</dbReference>
<evidence type="ECO:0000313" key="6">
    <source>
        <dbReference type="EMBL" id="QCY70988.1"/>
    </source>
</evidence>
<dbReference type="Pfam" id="PF00034">
    <property type="entry name" value="Cytochrom_C"/>
    <property type="match status" value="1"/>
</dbReference>
<dbReference type="EMBL" id="CP040812">
    <property type="protein sequence ID" value="QCY70988.1"/>
    <property type="molecule type" value="Genomic_DNA"/>
</dbReference>
<dbReference type="InterPro" id="IPR009056">
    <property type="entry name" value="Cyt_c-like_dom"/>
</dbReference>
<evidence type="ECO:0000259" key="5">
    <source>
        <dbReference type="PROSITE" id="PS51007"/>
    </source>
</evidence>
<sequence>MKIVLKLFLVAALLSCKSNGENKEGDDYVQVGNSPATASNQVKQSDSYKRGKEVYNDFCVTCHLNNGKGIPGAFPPLDNSDWLTEKRNESIHAVKYGLRGPIEVNGEKYNSVMVDLGLTDREVADVMNYINNSWSNNIEKMVTEEEVAALEK</sequence>
<dbReference type="Proteomes" id="UP000309016">
    <property type="component" value="Chromosome"/>
</dbReference>
<dbReference type="OrthoDB" id="9811395at2"/>
<dbReference type="InterPro" id="IPR051459">
    <property type="entry name" value="Cytochrome_c-type_DH"/>
</dbReference>
<dbReference type="PROSITE" id="PS51007">
    <property type="entry name" value="CYTC"/>
    <property type="match status" value="1"/>
</dbReference>
<feature type="domain" description="Cytochrome c" evidence="5">
    <location>
        <begin position="46"/>
        <end position="134"/>
    </location>
</feature>
<keyword evidence="7" id="KW-1185">Reference proteome</keyword>
<evidence type="ECO:0000256" key="3">
    <source>
        <dbReference type="ARBA" id="ARBA00023004"/>
    </source>
</evidence>
<dbReference type="KEGG" id="afla:FHG64_17185"/>
<gene>
    <name evidence="6" type="ORF">FHG64_17185</name>
</gene>
<accession>A0A5B7X8B4</accession>
<name>A0A5B7X8B4_9FLAO</name>
<dbReference type="Gene3D" id="1.10.760.10">
    <property type="entry name" value="Cytochrome c-like domain"/>
    <property type="match status" value="1"/>
</dbReference>
<dbReference type="GO" id="GO:0009055">
    <property type="term" value="F:electron transfer activity"/>
    <property type="evidence" value="ECO:0007669"/>
    <property type="project" value="InterPro"/>
</dbReference>
<protein>
    <submittedName>
        <fullName evidence="6">Cytochrome c</fullName>
    </submittedName>
</protein>
<evidence type="ECO:0000256" key="4">
    <source>
        <dbReference type="PROSITE-ProRule" id="PRU00433"/>
    </source>
</evidence>
<evidence type="ECO:0000313" key="7">
    <source>
        <dbReference type="Proteomes" id="UP000309016"/>
    </source>
</evidence>
<dbReference type="PANTHER" id="PTHR35008">
    <property type="entry name" value="BLL4482 PROTEIN-RELATED"/>
    <property type="match status" value="1"/>
</dbReference>
<dbReference type="AlphaFoldDB" id="A0A5B7X8B4"/>
<organism evidence="6 7">
    <name type="scientific">Antarcticibacterium flavum</name>
    <dbReference type="NCBI Taxonomy" id="2058175"/>
    <lineage>
        <taxon>Bacteria</taxon>
        <taxon>Pseudomonadati</taxon>
        <taxon>Bacteroidota</taxon>
        <taxon>Flavobacteriia</taxon>
        <taxon>Flavobacteriales</taxon>
        <taxon>Flavobacteriaceae</taxon>
        <taxon>Antarcticibacterium</taxon>
    </lineage>
</organism>
<dbReference type="GO" id="GO:0046872">
    <property type="term" value="F:metal ion binding"/>
    <property type="evidence" value="ECO:0007669"/>
    <property type="project" value="UniProtKB-KW"/>
</dbReference>
<dbReference type="RefSeq" id="WP_139067544.1">
    <property type="nucleotide sequence ID" value="NZ_CP040812.1"/>
</dbReference>
<dbReference type="InterPro" id="IPR036909">
    <property type="entry name" value="Cyt_c-like_dom_sf"/>
</dbReference>
<reference evidence="6 7" key="1">
    <citation type="submission" date="2019-06" db="EMBL/GenBank/DDBJ databases">
        <title>Complete genome sequence of Antarcticibacterium flavum KCTC 52984T from an Antarctic marine sediment.</title>
        <authorList>
            <person name="Lee Y.M."/>
            <person name="Shin S.C."/>
        </authorList>
    </citation>
    <scope>NUCLEOTIDE SEQUENCE [LARGE SCALE GENOMIC DNA]</scope>
    <source>
        <strain evidence="6 7">KCTC 52984</strain>
    </source>
</reference>
<keyword evidence="2 4" id="KW-0479">Metal-binding</keyword>
<proteinExistence type="predicted"/>
<evidence type="ECO:0000256" key="2">
    <source>
        <dbReference type="ARBA" id="ARBA00022723"/>
    </source>
</evidence>
<evidence type="ECO:0000256" key="1">
    <source>
        <dbReference type="ARBA" id="ARBA00022617"/>
    </source>
</evidence>
<keyword evidence="1 4" id="KW-0349">Heme</keyword>
<dbReference type="SUPFAM" id="SSF46626">
    <property type="entry name" value="Cytochrome c"/>
    <property type="match status" value="1"/>
</dbReference>